<gene>
    <name evidence="8" type="ORF">ACFQL9_05470</name>
</gene>
<dbReference type="PRINTS" id="PR01001">
    <property type="entry name" value="FADG3PDH"/>
</dbReference>
<keyword evidence="4" id="KW-0274">FAD</keyword>
<keyword evidence="9" id="KW-1185">Reference proteome</keyword>
<dbReference type="PANTHER" id="PTHR11985">
    <property type="entry name" value="GLYCEROL-3-PHOSPHATE DEHYDROGENASE"/>
    <property type="match status" value="1"/>
</dbReference>
<proteinExistence type="inferred from homology"/>
<evidence type="ECO:0000313" key="9">
    <source>
        <dbReference type="Proteomes" id="UP001596461"/>
    </source>
</evidence>
<reference evidence="8 9" key="1">
    <citation type="journal article" date="2019" name="Int. J. Syst. Evol. Microbiol.">
        <title>The Global Catalogue of Microorganisms (GCM) 10K type strain sequencing project: providing services to taxonomists for standard genome sequencing and annotation.</title>
        <authorList>
            <consortium name="The Broad Institute Genomics Platform"/>
            <consortium name="The Broad Institute Genome Sequencing Center for Infectious Disease"/>
            <person name="Wu L."/>
            <person name="Ma J."/>
        </authorList>
    </citation>
    <scope>NUCLEOTIDE SEQUENCE [LARGE SCALE GENOMIC DNA]</scope>
    <source>
        <strain evidence="8 9">DT31</strain>
    </source>
</reference>
<protein>
    <recommendedName>
        <fullName evidence="6">Glycerol-3-phosphate dehydrogenase</fullName>
        <ecNumber evidence="6">1.1.5.3</ecNumber>
    </recommendedName>
</protein>
<keyword evidence="3 6" id="KW-0285">Flavoprotein</keyword>
<evidence type="ECO:0000259" key="7">
    <source>
        <dbReference type="Pfam" id="PF01266"/>
    </source>
</evidence>
<comment type="caution">
    <text evidence="8">The sequence shown here is derived from an EMBL/GenBank/DDBJ whole genome shotgun (WGS) entry which is preliminary data.</text>
</comment>
<name>A0ABD5WAW4_9EURY</name>
<comment type="catalytic activity">
    <reaction evidence="6">
        <text>a quinone + sn-glycerol 3-phosphate = dihydroxyacetone phosphate + a quinol</text>
        <dbReference type="Rhea" id="RHEA:18977"/>
        <dbReference type="ChEBI" id="CHEBI:24646"/>
        <dbReference type="ChEBI" id="CHEBI:57597"/>
        <dbReference type="ChEBI" id="CHEBI:57642"/>
        <dbReference type="ChEBI" id="CHEBI:132124"/>
        <dbReference type="EC" id="1.1.5.3"/>
    </reaction>
</comment>
<dbReference type="GeneID" id="81125665"/>
<accession>A0ABD5WAW4</accession>
<dbReference type="PANTHER" id="PTHR11985:SF15">
    <property type="entry name" value="GLYCEROL-3-PHOSPHATE DEHYDROGENASE, MITOCHONDRIAL"/>
    <property type="match status" value="1"/>
</dbReference>
<comment type="cofactor">
    <cofactor evidence="1 6">
        <name>FAD</name>
        <dbReference type="ChEBI" id="CHEBI:57692"/>
    </cofactor>
</comment>
<dbReference type="GO" id="GO:0006072">
    <property type="term" value="P:glycerol-3-phosphate metabolic process"/>
    <property type="evidence" value="ECO:0007669"/>
    <property type="project" value="UniProtKB-UniRule"/>
</dbReference>
<evidence type="ECO:0000313" key="8">
    <source>
        <dbReference type="EMBL" id="MFC7069087.1"/>
    </source>
</evidence>
<dbReference type="InterPro" id="IPR036188">
    <property type="entry name" value="FAD/NAD-bd_sf"/>
</dbReference>
<dbReference type="InterPro" id="IPR000447">
    <property type="entry name" value="G3P_DH_FAD-dep"/>
</dbReference>
<dbReference type="Gene3D" id="3.50.50.60">
    <property type="entry name" value="FAD/NAD(P)-binding domain"/>
    <property type="match status" value="2"/>
</dbReference>
<dbReference type="InterPro" id="IPR006076">
    <property type="entry name" value="FAD-dep_OxRdtase"/>
</dbReference>
<dbReference type="GO" id="GO:0004368">
    <property type="term" value="F:glycerol-3-phosphate dehydrogenase (quinone) activity"/>
    <property type="evidence" value="ECO:0007669"/>
    <property type="project" value="UniProtKB-EC"/>
</dbReference>
<organism evidence="8 9">
    <name type="scientific">Halobaculum lipolyticum</name>
    <dbReference type="NCBI Taxonomy" id="3032001"/>
    <lineage>
        <taxon>Archaea</taxon>
        <taxon>Methanobacteriati</taxon>
        <taxon>Methanobacteriota</taxon>
        <taxon>Stenosarchaea group</taxon>
        <taxon>Halobacteria</taxon>
        <taxon>Halobacteriales</taxon>
        <taxon>Haloferacaceae</taxon>
        <taxon>Halobaculum</taxon>
    </lineage>
</organism>
<dbReference type="EMBL" id="JBHTAH010000003">
    <property type="protein sequence ID" value="MFC7069087.1"/>
    <property type="molecule type" value="Genomic_DNA"/>
</dbReference>
<dbReference type="Pfam" id="PF01266">
    <property type="entry name" value="DAO"/>
    <property type="match status" value="1"/>
</dbReference>
<dbReference type="EC" id="1.1.5.3" evidence="6"/>
<evidence type="ECO:0000256" key="2">
    <source>
        <dbReference type="ARBA" id="ARBA00007330"/>
    </source>
</evidence>
<evidence type="ECO:0000256" key="5">
    <source>
        <dbReference type="ARBA" id="ARBA00023002"/>
    </source>
</evidence>
<evidence type="ECO:0000256" key="4">
    <source>
        <dbReference type="ARBA" id="ARBA00022827"/>
    </source>
</evidence>
<evidence type="ECO:0000256" key="3">
    <source>
        <dbReference type="ARBA" id="ARBA00022630"/>
    </source>
</evidence>
<dbReference type="Proteomes" id="UP001596461">
    <property type="component" value="Unassembled WGS sequence"/>
</dbReference>
<dbReference type="GO" id="GO:0009331">
    <property type="term" value="C:glycerol-3-phosphate dehydrogenase (FAD) complex"/>
    <property type="evidence" value="ECO:0007669"/>
    <property type="project" value="UniProtKB-UniRule"/>
</dbReference>
<dbReference type="PROSITE" id="PS00977">
    <property type="entry name" value="FAD_G3PDH_1"/>
    <property type="match status" value="1"/>
</dbReference>
<dbReference type="Gene3D" id="3.30.9.10">
    <property type="entry name" value="D-Amino Acid Oxidase, subunit A, domain 2"/>
    <property type="match status" value="1"/>
</dbReference>
<keyword evidence="5 6" id="KW-0560">Oxidoreductase</keyword>
<dbReference type="AlphaFoldDB" id="A0ABD5WAW4"/>
<feature type="domain" description="FAD dependent oxidoreductase" evidence="7">
    <location>
        <begin position="13"/>
        <end position="374"/>
    </location>
</feature>
<sequence length="423" mass="43610">MTRTDGGDDGPEVLVVGGGATGVGVARDLAMRGVSVVLAERDGLSAGATGRSHGVLHSGARYAEADERGAEECVRENEILRDVAGVCVADTGGLFVSLASDDADYFARKRDACLAVGIDAEEVPVAEARERVPGLSDRVERAMWVPDGVIYPSRLVAATAGDARDRGARIRTHAPLTDVAVDGGRVVGATVGGDDLDVDVVVNAAGAWAESCAALAGVDVPMRPTKGVMVGVERDGVGPVVNRARSPADGDIAVPHPGSDRVVLGTTSVAVDDPDDYERGDEEVERVIEECAGMVPGFADDAVVDTYWGVRPLYGPSEADRAAAATDAAGTGDARGISREFTLLDHERDGAAGFYSIVGGKLTTHRAMAEAVADRVCERLGVDADCRTAAEPLAAADAPETVDRLVAEFDAGSPADYDVTGAE</sequence>
<comment type="similarity">
    <text evidence="2 6">Belongs to the FAD-dependent glycerol-3-phosphate dehydrogenase family.</text>
</comment>
<dbReference type="SUPFAM" id="SSF51905">
    <property type="entry name" value="FAD/NAD(P)-binding domain"/>
    <property type="match status" value="1"/>
</dbReference>
<dbReference type="SUPFAM" id="SSF54373">
    <property type="entry name" value="FAD-linked reductases, C-terminal domain"/>
    <property type="match status" value="1"/>
</dbReference>
<dbReference type="RefSeq" id="WP_284030814.1">
    <property type="nucleotide sequence ID" value="NZ_CP126154.1"/>
</dbReference>
<evidence type="ECO:0000256" key="1">
    <source>
        <dbReference type="ARBA" id="ARBA00001974"/>
    </source>
</evidence>
<evidence type="ECO:0000256" key="6">
    <source>
        <dbReference type="RuleBase" id="RU361217"/>
    </source>
</evidence>